<keyword evidence="2" id="KW-1185">Reference proteome</keyword>
<reference evidence="1" key="1">
    <citation type="submission" date="2022-01" db="EMBL/GenBank/DDBJ databases">
        <title>Nocardioidaceae gen. sp. A5X3R13.</title>
        <authorList>
            <person name="Lopez Marin M.A."/>
            <person name="Uhlik O."/>
        </authorList>
    </citation>
    <scope>NUCLEOTIDE SEQUENCE</scope>
    <source>
        <strain evidence="1">A5X3R13</strain>
    </source>
</reference>
<organism evidence="1 2">
    <name type="scientific">Solicola gregarius</name>
    <dbReference type="NCBI Taxonomy" id="2908642"/>
    <lineage>
        <taxon>Bacteria</taxon>
        <taxon>Bacillati</taxon>
        <taxon>Actinomycetota</taxon>
        <taxon>Actinomycetes</taxon>
        <taxon>Propionibacteriales</taxon>
        <taxon>Nocardioidaceae</taxon>
        <taxon>Solicola</taxon>
    </lineage>
</organism>
<gene>
    <name evidence="1" type="ORF">L0C25_01960</name>
</gene>
<dbReference type="Pfam" id="PF04978">
    <property type="entry name" value="MST"/>
    <property type="match status" value="1"/>
</dbReference>
<dbReference type="EMBL" id="CP094970">
    <property type="protein sequence ID" value="UYM07805.1"/>
    <property type="molecule type" value="Genomic_DNA"/>
</dbReference>
<evidence type="ECO:0000313" key="2">
    <source>
        <dbReference type="Proteomes" id="UP001164390"/>
    </source>
</evidence>
<accession>A0AA46TMI7</accession>
<dbReference type="AlphaFoldDB" id="A0AA46TMI7"/>
<name>A0AA46TMI7_9ACTN</name>
<dbReference type="SUPFAM" id="SSF109854">
    <property type="entry name" value="DinB/YfiT-like putative metalloenzymes"/>
    <property type="match status" value="1"/>
</dbReference>
<dbReference type="InterPro" id="IPR007061">
    <property type="entry name" value="MST-like"/>
</dbReference>
<dbReference type="Gene3D" id="1.20.120.450">
    <property type="entry name" value="dinb family like domain"/>
    <property type="match status" value="1"/>
</dbReference>
<protein>
    <submittedName>
        <fullName evidence="1">DinB family protein</fullName>
    </submittedName>
</protein>
<evidence type="ECO:0000313" key="1">
    <source>
        <dbReference type="EMBL" id="UYM07805.1"/>
    </source>
</evidence>
<dbReference type="KEGG" id="sgrg:L0C25_01960"/>
<proteinExistence type="predicted"/>
<dbReference type="Proteomes" id="UP001164390">
    <property type="component" value="Chromosome"/>
</dbReference>
<sequence length="146" mass="15932">MTSTATNLLGLIKHLAGEEYGYLGELFGRPASARPSWFRDDPATEIDMRATPESRAVTSSRCTGRRQPTPMRRFACSIWRVRGRSHIGTRTGMLGSMLVLMVGETAQHAGHADIVRELIDGVVGTPNLDGGSGRFTEVQAAADRFR</sequence>
<dbReference type="InterPro" id="IPR034660">
    <property type="entry name" value="DinB/YfiT-like"/>
</dbReference>